<name>A0AAF0U827_SOLVR</name>
<feature type="domain" description="Integrase zinc-binding" evidence="1">
    <location>
        <begin position="58"/>
        <end position="112"/>
    </location>
</feature>
<reference evidence="2" key="1">
    <citation type="submission" date="2023-08" db="EMBL/GenBank/DDBJ databases">
        <title>A de novo genome assembly of Solanum verrucosum Schlechtendal, a Mexican diploid species geographically isolated from the other diploid A-genome species in potato relatives.</title>
        <authorList>
            <person name="Hosaka K."/>
        </authorList>
    </citation>
    <scope>NUCLEOTIDE SEQUENCE</scope>
    <source>
        <tissue evidence="2">Young leaves</tissue>
    </source>
</reference>
<evidence type="ECO:0000313" key="3">
    <source>
        <dbReference type="Proteomes" id="UP001234989"/>
    </source>
</evidence>
<organism evidence="2 3">
    <name type="scientific">Solanum verrucosum</name>
    <dbReference type="NCBI Taxonomy" id="315347"/>
    <lineage>
        <taxon>Eukaryota</taxon>
        <taxon>Viridiplantae</taxon>
        <taxon>Streptophyta</taxon>
        <taxon>Embryophyta</taxon>
        <taxon>Tracheophyta</taxon>
        <taxon>Spermatophyta</taxon>
        <taxon>Magnoliopsida</taxon>
        <taxon>eudicotyledons</taxon>
        <taxon>Gunneridae</taxon>
        <taxon>Pentapetalae</taxon>
        <taxon>asterids</taxon>
        <taxon>lamiids</taxon>
        <taxon>Solanales</taxon>
        <taxon>Solanaceae</taxon>
        <taxon>Solanoideae</taxon>
        <taxon>Solaneae</taxon>
        <taxon>Solanum</taxon>
    </lineage>
</organism>
<gene>
    <name evidence="2" type="ORF">MTR67_034417</name>
</gene>
<proteinExistence type="predicted"/>
<protein>
    <recommendedName>
        <fullName evidence="1">Integrase zinc-binding domain-containing protein</fullName>
    </recommendedName>
</protein>
<dbReference type="Proteomes" id="UP001234989">
    <property type="component" value="Chromosome 8"/>
</dbReference>
<dbReference type="Pfam" id="PF17921">
    <property type="entry name" value="Integrase_H2C2"/>
    <property type="match status" value="1"/>
</dbReference>
<dbReference type="InterPro" id="IPR041588">
    <property type="entry name" value="Integrase_H2C2"/>
</dbReference>
<dbReference type="Gene3D" id="1.10.340.70">
    <property type="match status" value="1"/>
</dbReference>
<dbReference type="EMBL" id="CP133619">
    <property type="protein sequence ID" value="WMV41032.1"/>
    <property type="molecule type" value="Genomic_DNA"/>
</dbReference>
<evidence type="ECO:0000259" key="1">
    <source>
        <dbReference type="Pfam" id="PF17921"/>
    </source>
</evidence>
<sequence length="113" mass="12894">MVHNGSESFFMADVKSKHGLDKILTKFREVVLKKSVEAFSQGGDGVLRCEGRLCVPNDDDLREQIFSEAHSSRYSIHSGASKKYLDLWEIYWWNGLKRNIAGFVAKCHNCQKV</sequence>
<dbReference type="AlphaFoldDB" id="A0AAF0U827"/>
<evidence type="ECO:0000313" key="2">
    <source>
        <dbReference type="EMBL" id="WMV41032.1"/>
    </source>
</evidence>
<accession>A0AAF0U827</accession>
<keyword evidence="3" id="KW-1185">Reference proteome</keyword>